<dbReference type="NCBIfam" id="NF033517">
    <property type="entry name" value="transpos_IS66"/>
    <property type="match status" value="1"/>
</dbReference>
<evidence type="ECO:0000259" key="3">
    <source>
        <dbReference type="Pfam" id="PF13007"/>
    </source>
</evidence>
<evidence type="ECO:0000259" key="4">
    <source>
        <dbReference type="Pfam" id="PF13817"/>
    </source>
</evidence>
<dbReference type="InterPro" id="IPR004291">
    <property type="entry name" value="Transposase_IS66_central"/>
</dbReference>
<dbReference type="InterPro" id="IPR024463">
    <property type="entry name" value="Transposase_TnpC_homeodom"/>
</dbReference>
<evidence type="ECO:0000256" key="1">
    <source>
        <dbReference type="SAM" id="Coils"/>
    </source>
</evidence>
<evidence type="ECO:0000313" key="6">
    <source>
        <dbReference type="Proteomes" id="UP001218638"/>
    </source>
</evidence>
<feature type="coiled-coil region" evidence="1">
    <location>
        <begin position="16"/>
        <end position="89"/>
    </location>
</feature>
<accession>A0AAE9ZVY5</accession>
<keyword evidence="6" id="KW-1185">Reference proteome</keyword>
<name>A0AAE9ZVY5_9BACT</name>
<proteinExistence type="predicted"/>
<sequence>MATVNPPTDLQEDDEAQVLRLECERLEQENHVLGTELKALNAEMAYMQRQLEALKRKLFGQSRGEQVSEAQLNLALDEMERERAQQEEVPKEVIGYARRRPQAEESQARLPEDLETITEEIIPEEVRAEPEAYERIGEEVTEELDVQPMKVIRRRIVRPKFKRKGQAAAAPFIAPLPARVIPGGLPAAGLIAFLLVAKYVDHLPLYRLEKSFKQRFGVKLPRQRLCDWTGYAIENWLLIIYHSIRQGLIGGDYLQIDETPIRYLDPDRKGQSSRGYLWVYGHPGGDLCFDWSLGRGKAAAEAIVCEFTGLLQSDGYQVYDRVSEGREITQLGCWAHARRRFYDAYQAGESGAAHYLVLIRDLYAIEASLPAEASVAQVAEIRAERSVPVLAQIRQSLDEDIDTHMPRTAIADAIGYARSQWSKLTAYVQHGQTRIDNNLTEQAIRPTKLGAKNWLFIGHPGAGKRAAIIYTILECCRRHNVEPLAYLNDVLRRLPGMTNHQVAAAKLTPRDWKPAA</sequence>
<dbReference type="KEGG" id="slom:PXH66_17640"/>
<protein>
    <submittedName>
        <fullName evidence="5">IS66 family transposase</fullName>
    </submittedName>
</protein>
<dbReference type="Proteomes" id="UP001218638">
    <property type="component" value="Chromosome"/>
</dbReference>
<organism evidence="5 6">
    <name type="scientific">Synoicihabitans lomoniglobus</name>
    <dbReference type="NCBI Taxonomy" id="2909285"/>
    <lineage>
        <taxon>Bacteria</taxon>
        <taxon>Pseudomonadati</taxon>
        <taxon>Verrucomicrobiota</taxon>
        <taxon>Opitutia</taxon>
        <taxon>Opitutales</taxon>
        <taxon>Opitutaceae</taxon>
        <taxon>Synoicihabitans</taxon>
    </lineage>
</organism>
<dbReference type="InterPro" id="IPR052344">
    <property type="entry name" value="Transposase-related"/>
</dbReference>
<dbReference type="InterPro" id="IPR039552">
    <property type="entry name" value="IS66_C"/>
</dbReference>
<feature type="domain" description="Transposase TnpC homeodomain" evidence="3">
    <location>
        <begin position="48"/>
        <end position="115"/>
    </location>
</feature>
<feature type="domain" description="Transposase IS66 C-terminal" evidence="4">
    <location>
        <begin position="471"/>
        <end position="501"/>
    </location>
</feature>
<evidence type="ECO:0000259" key="2">
    <source>
        <dbReference type="Pfam" id="PF03050"/>
    </source>
</evidence>
<dbReference type="Pfam" id="PF13007">
    <property type="entry name" value="LZ_Tnp_IS66"/>
    <property type="match status" value="1"/>
</dbReference>
<evidence type="ECO:0000313" key="5">
    <source>
        <dbReference type="EMBL" id="WED64164.1"/>
    </source>
</evidence>
<keyword evidence="1" id="KW-0175">Coiled coil</keyword>
<dbReference type="PANTHER" id="PTHR33678:SF1">
    <property type="entry name" value="BLL1576 PROTEIN"/>
    <property type="match status" value="1"/>
</dbReference>
<dbReference type="Pfam" id="PF13817">
    <property type="entry name" value="DDE_Tnp_IS66_C"/>
    <property type="match status" value="1"/>
</dbReference>
<dbReference type="Pfam" id="PF03050">
    <property type="entry name" value="DDE_Tnp_IS66"/>
    <property type="match status" value="1"/>
</dbReference>
<gene>
    <name evidence="5" type="ORF">PXH66_17640</name>
</gene>
<dbReference type="RefSeq" id="WP_330932084.1">
    <property type="nucleotide sequence ID" value="NZ_CP119075.1"/>
</dbReference>
<dbReference type="AlphaFoldDB" id="A0AAE9ZVY5"/>
<reference evidence="5" key="1">
    <citation type="submission" date="2023-03" db="EMBL/GenBank/DDBJ databases">
        <title>Lomoglobus Profundus gen. nov., sp. nov., a novel member of the phylum Verrucomicrobia, isolated from deep-marine sediment of South China Sea.</title>
        <authorList>
            <person name="Ahmad T."/>
            <person name="Ishaq S.E."/>
            <person name="Wang F."/>
        </authorList>
    </citation>
    <scope>NUCLEOTIDE SEQUENCE</scope>
    <source>
        <strain evidence="5">LMO-M01</strain>
    </source>
</reference>
<dbReference type="PANTHER" id="PTHR33678">
    <property type="entry name" value="BLL1576 PROTEIN"/>
    <property type="match status" value="1"/>
</dbReference>
<dbReference type="EMBL" id="CP119075">
    <property type="protein sequence ID" value="WED64164.1"/>
    <property type="molecule type" value="Genomic_DNA"/>
</dbReference>
<feature type="domain" description="Transposase IS66 central" evidence="2">
    <location>
        <begin position="184"/>
        <end position="464"/>
    </location>
</feature>